<dbReference type="EMBL" id="VFOV01000001">
    <property type="protein sequence ID" value="TQL66557.1"/>
    <property type="molecule type" value="Genomic_DNA"/>
</dbReference>
<comment type="caution">
    <text evidence="2">The sequence shown here is derived from an EMBL/GenBank/DDBJ whole genome shotgun (WGS) entry which is preliminary data.</text>
</comment>
<dbReference type="Proteomes" id="UP000320209">
    <property type="component" value="Unassembled WGS sequence"/>
</dbReference>
<organism evidence="2 3">
    <name type="scientific">Nocardioides albertanoniae</name>
    <dbReference type="NCBI Taxonomy" id="1175486"/>
    <lineage>
        <taxon>Bacteria</taxon>
        <taxon>Bacillati</taxon>
        <taxon>Actinomycetota</taxon>
        <taxon>Actinomycetes</taxon>
        <taxon>Propionibacteriales</taxon>
        <taxon>Nocardioidaceae</taxon>
        <taxon>Nocardioides</taxon>
    </lineage>
</organism>
<dbReference type="AlphaFoldDB" id="A0A543A1V1"/>
<proteinExistence type="predicted"/>
<evidence type="ECO:0000313" key="2">
    <source>
        <dbReference type="EMBL" id="TQL66557.1"/>
    </source>
</evidence>
<protein>
    <submittedName>
        <fullName evidence="2">Uncharacterized protein</fullName>
    </submittedName>
</protein>
<reference evidence="2 3" key="1">
    <citation type="submission" date="2019-06" db="EMBL/GenBank/DDBJ databases">
        <title>Sequencing the genomes of 1000 actinobacteria strains.</title>
        <authorList>
            <person name="Klenk H.-P."/>
        </authorList>
    </citation>
    <scope>NUCLEOTIDE SEQUENCE [LARGE SCALE GENOMIC DNA]</scope>
    <source>
        <strain evidence="2 3">DSM 25218</strain>
    </source>
</reference>
<gene>
    <name evidence="2" type="ORF">FB381_0420</name>
</gene>
<name>A0A543A1V1_9ACTN</name>
<feature type="transmembrane region" description="Helical" evidence="1">
    <location>
        <begin position="67"/>
        <end position="88"/>
    </location>
</feature>
<evidence type="ECO:0000313" key="3">
    <source>
        <dbReference type="Proteomes" id="UP000320209"/>
    </source>
</evidence>
<sequence length="169" mass="17061">MERRERRSLVLNLTRMTTQTALPSTVLPGSVRLAGIAWSGAVAAGVLESAIAVTRMLADGVIGPGDWLGLGVHLVVYVVAALLIVGLLRGSRAARIALTLLLSVVGLASLVVPTVADVAGGASVAAALGGGGLLGGAFVVVRVAHILLVIVATAAMYAPTADAHFRKRA</sequence>
<feature type="transmembrane region" description="Helical" evidence="1">
    <location>
        <begin position="100"/>
        <end position="128"/>
    </location>
</feature>
<feature type="transmembrane region" description="Helical" evidence="1">
    <location>
        <begin position="21"/>
        <end position="47"/>
    </location>
</feature>
<keyword evidence="1" id="KW-0812">Transmembrane</keyword>
<feature type="transmembrane region" description="Helical" evidence="1">
    <location>
        <begin position="134"/>
        <end position="158"/>
    </location>
</feature>
<keyword evidence="1" id="KW-0472">Membrane</keyword>
<accession>A0A543A1V1</accession>
<evidence type="ECO:0000256" key="1">
    <source>
        <dbReference type="SAM" id="Phobius"/>
    </source>
</evidence>
<keyword evidence="3" id="KW-1185">Reference proteome</keyword>
<keyword evidence="1" id="KW-1133">Transmembrane helix</keyword>